<dbReference type="Proteomes" id="UP000683507">
    <property type="component" value="Chromosome"/>
</dbReference>
<dbReference type="Gene3D" id="1.25.40.10">
    <property type="entry name" value="Tetratricopeptide repeat domain"/>
    <property type="match status" value="1"/>
</dbReference>
<dbReference type="GO" id="GO:0008233">
    <property type="term" value="F:peptidase activity"/>
    <property type="evidence" value="ECO:0007669"/>
    <property type="project" value="UniProtKB-KW"/>
</dbReference>
<dbReference type="InterPro" id="IPR011990">
    <property type="entry name" value="TPR-like_helical_dom_sf"/>
</dbReference>
<dbReference type="PROSITE" id="PS50293">
    <property type="entry name" value="TPR_REGION"/>
    <property type="match status" value="1"/>
</dbReference>
<name>A0A916JP09_9FLAO</name>
<dbReference type="PANTHER" id="PTHR12558:SF44">
    <property type="entry name" value="TETRATRICOPEPTIDE REPEAT-CONTAINING PROTEIN"/>
    <property type="match status" value="1"/>
</dbReference>
<organism evidence="4 5">
    <name type="scientific">Parvicella tangerina</name>
    <dbReference type="NCBI Taxonomy" id="2829795"/>
    <lineage>
        <taxon>Bacteria</taxon>
        <taxon>Pseudomonadati</taxon>
        <taxon>Bacteroidota</taxon>
        <taxon>Flavobacteriia</taxon>
        <taxon>Flavobacteriales</taxon>
        <taxon>Parvicellaceae</taxon>
        <taxon>Parvicella</taxon>
    </lineage>
</organism>
<feature type="repeat" description="TPR" evidence="3">
    <location>
        <begin position="102"/>
        <end position="135"/>
    </location>
</feature>
<keyword evidence="2 3" id="KW-0802">TPR repeat</keyword>
<evidence type="ECO:0000313" key="4">
    <source>
        <dbReference type="EMBL" id="CAG5081963.1"/>
    </source>
</evidence>
<dbReference type="Pfam" id="PF13181">
    <property type="entry name" value="TPR_8"/>
    <property type="match status" value="1"/>
</dbReference>
<evidence type="ECO:0000256" key="2">
    <source>
        <dbReference type="ARBA" id="ARBA00022803"/>
    </source>
</evidence>
<feature type="repeat" description="TPR" evidence="3">
    <location>
        <begin position="172"/>
        <end position="205"/>
    </location>
</feature>
<feature type="repeat" description="TPR" evidence="3">
    <location>
        <begin position="308"/>
        <end position="341"/>
    </location>
</feature>
<evidence type="ECO:0000256" key="1">
    <source>
        <dbReference type="ARBA" id="ARBA00022737"/>
    </source>
</evidence>
<evidence type="ECO:0000313" key="5">
    <source>
        <dbReference type="Proteomes" id="UP000683507"/>
    </source>
</evidence>
<accession>A0A916JP09</accession>
<protein>
    <submittedName>
        <fullName evidence="4">Beta-barrel assembly-enhancing protease</fullName>
        <ecNumber evidence="4">3.4.-.-</ecNumber>
    </submittedName>
</protein>
<dbReference type="GO" id="GO:0006508">
    <property type="term" value="P:proteolysis"/>
    <property type="evidence" value="ECO:0007669"/>
    <property type="project" value="UniProtKB-KW"/>
</dbReference>
<feature type="repeat" description="TPR" evidence="3">
    <location>
        <begin position="274"/>
        <end position="307"/>
    </location>
</feature>
<dbReference type="PROSITE" id="PS50005">
    <property type="entry name" value="TPR"/>
    <property type="match status" value="5"/>
</dbReference>
<dbReference type="InterPro" id="IPR019734">
    <property type="entry name" value="TPR_rpt"/>
</dbReference>
<evidence type="ECO:0000256" key="3">
    <source>
        <dbReference type="PROSITE-ProRule" id="PRU00339"/>
    </source>
</evidence>
<keyword evidence="1" id="KW-0677">Repeat</keyword>
<dbReference type="Pfam" id="PF00515">
    <property type="entry name" value="TPR_1"/>
    <property type="match status" value="1"/>
</dbReference>
<dbReference type="SUPFAM" id="SSF48452">
    <property type="entry name" value="TPR-like"/>
    <property type="match status" value="1"/>
</dbReference>
<sequence>MRESFDDENEDLGFSPVNKYEQMIADQSNAYFDVEEMEEIIEFYIEEEELDKALGACEFGLSQHPNEAGILILKSEIHLEKDQSKLALESLQKAIAHNPCNPETYSAIGGVYARLKSPREAIYYYEKSLDFYGKEEREEVLFDIAFEFQNLRQFGDALRYLKEILDNNPQNETAMFEIGLCYSEMDLADEAVTYFSKYLDEYPYSYIGWFNLANAYMKQGNYDMAIFAFDYSAIINEFFPAAYYGKANGFIQKGEYEKAIVVLNETFGLEQPHSFVYCTIGECYEKMNELDKALSFYEKAIEIDYGYPDAWIGLAVVYKMKKDYEKALKHINKATQYSANNIDTMSIKAEILEEMGSFEDALLIYKDILADYPEEEDTHYNLGSLLADMGHEEEAIDALEIGYEKTKSAEIFFKMTAIAFESNNTKLGMSLLAKGIDRHKQDIQKFYDFYPNFRDSKEIVALLTEELGENFDSKEN</sequence>
<gene>
    <name evidence="4" type="primary">bepA_4</name>
    <name evidence="4" type="ORF">CRYO30217_01773</name>
</gene>
<dbReference type="InterPro" id="IPR013105">
    <property type="entry name" value="TPR_2"/>
</dbReference>
<dbReference type="RefSeq" id="WP_258541960.1">
    <property type="nucleotide sequence ID" value="NZ_OU015584.1"/>
</dbReference>
<dbReference type="KEGG" id="ptan:CRYO30217_01773"/>
<keyword evidence="4" id="KW-0645">Protease</keyword>
<dbReference type="GO" id="GO:0051301">
    <property type="term" value="P:cell division"/>
    <property type="evidence" value="ECO:0007669"/>
    <property type="project" value="TreeGrafter"/>
</dbReference>
<dbReference type="EMBL" id="OU015584">
    <property type="protein sequence ID" value="CAG5081963.1"/>
    <property type="molecule type" value="Genomic_DNA"/>
</dbReference>
<dbReference type="AlphaFoldDB" id="A0A916JP09"/>
<proteinExistence type="predicted"/>
<keyword evidence="4" id="KW-0378">Hydrolase</keyword>
<feature type="repeat" description="TPR" evidence="3">
    <location>
        <begin position="138"/>
        <end position="171"/>
    </location>
</feature>
<dbReference type="EC" id="3.4.-.-" evidence="4"/>
<dbReference type="PANTHER" id="PTHR12558">
    <property type="entry name" value="CELL DIVISION CYCLE 16,23,27"/>
    <property type="match status" value="1"/>
</dbReference>
<keyword evidence="5" id="KW-1185">Reference proteome</keyword>
<dbReference type="Pfam" id="PF07719">
    <property type="entry name" value="TPR_2"/>
    <property type="match status" value="1"/>
</dbReference>
<reference evidence="4" key="1">
    <citation type="submission" date="2021-04" db="EMBL/GenBank/DDBJ databases">
        <authorList>
            <person name="Rodrigo-Torres L."/>
            <person name="Arahal R. D."/>
            <person name="Lucena T."/>
        </authorList>
    </citation>
    <scope>NUCLEOTIDE SEQUENCE</scope>
    <source>
        <strain evidence="4">AS29M-1</strain>
    </source>
</reference>
<dbReference type="SMART" id="SM00028">
    <property type="entry name" value="TPR"/>
    <property type="match status" value="11"/>
</dbReference>
<dbReference type="Pfam" id="PF13432">
    <property type="entry name" value="TPR_16"/>
    <property type="match status" value="2"/>
</dbReference>